<dbReference type="Proteomes" id="UP001458880">
    <property type="component" value="Unassembled WGS sequence"/>
</dbReference>
<evidence type="ECO:0000313" key="3">
    <source>
        <dbReference type="EMBL" id="KAK9754088.1"/>
    </source>
</evidence>
<protein>
    <submittedName>
        <fullName evidence="3">Small acidic protein family</fullName>
    </submittedName>
</protein>
<evidence type="ECO:0000313" key="4">
    <source>
        <dbReference type="Proteomes" id="UP001458880"/>
    </source>
</evidence>
<organism evidence="3 4">
    <name type="scientific">Popillia japonica</name>
    <name type="common">Japanese beetle</name>
    <dbReference type="NCBI Taxonomy" id="7064"/>
    <lineage>
        <taxon>Eukaryota</taxon>
        <taxon>Metazoa</taxon>
        <taxon>Ecdysozoa</taxon>
        <taxon>Arthropoda</taxon>
        <taxon>Hexapoda</taxon>
        <taxon>Insecta</taxon>
        <taxon>Pterygota</taxon>
        <taxon>Neoptera</taxon>
        <taxon>Endopterygota</taxon>
        <taxon>Coleoptera</taxon>
        <taxon>Polyphaga</taxon>
        <taxon>Scarabaeiformia</taxon>
        <taxon>Scarabaeidae</taxon>
        <taxon>Rutelinae</taxon>
        <taxon>Popillia</taxon>
    </lineage>
</organism>
<feature type="compositionally biased region" description="Basic and acidic residues" evidence="1">
    <location>
        <begin position="71"/>
        <end position="156"/>
    </location>
</feature>
<proteinExistence type="predicted"/>
<reference evidence="3 4" key="1">
    <citation type="journal article" date="2024" name="BMC Genomics">
        <title>De novo assembly and annotation of Popillia japonica's genome with initial clues to its potential as an invasive pest.</title>
        <authorList>
            <person name="Cucini C."/>
            <person name="Boschi S."/>
            <person name="Funari R."/>
            <person name="Cardaioli E."/>
            <person name="Iannotti N."/>
            <person name="Marturano G."/>
            <person name="Paoli F."/>
            <person name="Bruttini M."/>
            <person name="Carapelli A."/>
            <person name="Frati F."/>
            <person name="Nardi F."/>
        </authorList>
    </citation>
    <scope>NUCLEOTIDE SEQUENCE [LARGE SCALE GENOMIC DNA]</scope>
    <source>
        <strain evidence="3">DMR45628</strain>
    </source>
</reference>
<dbReference type="AlphaFoldDB" id="A0AAW1N6R3"/>
<feature type="compositionally biased region" description="Basic and acidic residues" evidence="1">
    <location>
        <begin position="174"/>
        <end position="223"/>
    </location>
</feature>
<dbReference type="PANTHER" id="PTHR22426">
    <property type="entry name" value="ARGININE_SERINE-RICH COILED-COIL PROTEIN 2"/>
    <property type="match status" value="1"/>
</dbReference>
<feature type="domain" description="Small acidic protein-like" evidence="2">
    <location>
        <begin position="289"/>
        <end position="356"/>
    </location>
</feature>
<keyword evidence="4" id="KW-1185">Reference proteome</keyword>
<gene>
    <name evidence="3" type="ORF">QE152_g1414</name>
</gene>
<feature type="region of interest" description="Disordered" evidence="1">
    <location>
        <begin position="1"/>
        <end position="242"/>
    </location>
</feature>
<dbReference type="EMBL" id="JASPKY010000009">
    <property type="protein sequence ID" value="KAK9754088.1"/>
    <property type="molecule type" value="Genomic_DNA"/>
</dbReference>
<dbReference type="Pfam" id="PF15477">
    <property type="entry name" value="SMAP"/>
    <property type="match status" value="1"/>
</dbReference>
<evidence type="ECO:0000259" key="2">
    <source>
        <dbReference type="Pfam" id="PF15477"/>
    </source>
</evidence>
<feature type="compositionally biased region" description="Basic residues" evidence="1">
    <location>
        <begin position="157"/>
        <end position="173"/>
    </location>
</feature>
<feature type="compositionally biased region" description="Polar residues" evidence="1">
    <location>
        <begin position="36"/>
        <end position="46"/>
    </location>
</feature>
<accession>A0AAW1N6R3</accession>
<evidence type="ECO:0000256" key="1">
    <source>
        <dbReference type="SAM" id="MobiDB-lite"/>
    </source>
</evidence>
<name>A0AAW1N6R3_POPJA</name>
<dbReference type="PANTHER" id="PTHR22426:SF2">
    <property type="entry name" value="ARGININE_SERINE-RICH COILED-COIL PROTEIN 2"/>
    <property type="match status" value="1"/>
</dbReference>
<comment type="caution">
    <text evidence="3">The sequence shown here is derived from an EMBL/GenBank/DDBJ whole genome shotgun (WGS) entry which is preliminary data.</text>
</comment>
<feature type="compositionally biased region" description="Acidic residues" evidence="1">
    <location>
        <begin position="52"/>
        <end position="62"/>
    </location>
</feature>
<dbReference type="InterPro" id="IPR028124">
    <property type="entry name" value="SMAP_dom"/>
</dbReference>
<sequence length="362" mass="42536">MDKLAGYGSDDDYDDSPKDKKGESTSTAGYDYYARNSGQHNKQLPTKQVDVNYEEVQMDLSEDSNNSDSSSKSRDTPSRRQDRSSSKSSRSSDHRKDNGRDEDRYSSRDSPKYYSKSKRDDEDDRYRRRDDRRDDRDRYGSRNRDNRDKYRDDRSRNYRTKRSSSRERRSRSPRKPDFRGSPRKPDFRGKRSSSREREMKATYQRRFDRGPPKPEQEKIEINKPVEPPPMKQEPDKDRFYMPGITGRFKDQIERRKLLESLASYNFRWQKKDPERKECPATSTTAGKVWQATTFAQDSDGKVASKFKRLMGIKESTEGPKGTMDTLKKQEEMFSSMEQQYEVARTATHTMRGVGLGFGSFQR</sequence>